<keyword evidence="2" id="KW-1185">Reference proteome</keyword>
<evidence type="ECO:0000313" key="2">
    <source>
        <dbReference type="Proteomes" id="UP001630127"/>
    </source>
</evidence>
<comment type="caution">
    <text evidence="1">The sequence shown here is derived from an EMBL/GenBank/DDBJ whole genome shotgun (WGS) entry which is preliminary data.</text>
</comment>
<gene>
    <name evidence="1" type="ORF">ACH5RR_039229</name>
</gene>
<reference evidence="1 2" key="1">
    <citation type="submission" date="2024-11" db="EMBL/GenBank/DDBJ databases">
        <title>A near-complete genome assembly of Cinchona calisaya.</title>
        <authorList>
            <person name="Lian D.C."/>
            <person name="Zhao X.W."/>
            <person name="Wei L."/>
        </authorList>
    </citation>
    <scope>NUCLEOTIDE SEQUENCE [LARGE SCALE GENOMIC DNA]</scope>
    <source>
        <tissue evidence="1">Nenye</tissue>
    </source>
</reference>
<dbReference type="EMBL" id="JBJUIK010000016">
    <property type="protein sequence ID" value="KAL3500136.1"/>
    <property type="molecule type" value="Genomic_DNA"/>
</dbReference>
<proteinExistence type="predicted"/>
<sequence length="134" mass="15253">MKELSKMVQELRMQNMSRSKGLDRLEAKVDINDGEVVNLVNAKILKKEKEYLNKKKRPRKTDFKVRVIDDSVQWLGDKFYNNTRGITAKSKKVAGLEKSQLGGHDQRVEGVEAKCEIHQGFLGCCVDSSVPILF</sequence>
<protein>
    <submittedName>
        <fullName evidence="1">Uncharacterized protein</fullName>
    </submittedName>
</protein>
<dbReference type="Proteomes" id="UP001630127">
    <property type="component" value="Unassembled WGS sequence"/>
</dbReference>
<organism evidence="1 2">
    <name type="scientific">Cinchona calisaya</name>
    <dbReference type="NCBI Taxonomy" id="153742"/>
    <lineage>
        <taxon>Eukaryota</taxon>
        <taxon>Viridiplantae</taxon>
        <taxon>Streptophyta</taxon>
        <taxon>Embryophyta</taxon>
        <taxon>Tracheophyta</taxon>
        <taxon>Spermatophyta</taxon>
        <taxon>Magnoliopsida</taxon>
        <taxon>eudicotyledons</taxon>
        <taxon>Gunneridae</taxon>
        <taxon>Pentapetalae</taxon>
        <taxon>asterids</taxon>
        <taxon>lamiids</taxon>
        <taxon>Gentianales</taxon>
        <taxon>Rubiaceae</taxon>
        <taxon>Cinchonoideae</taxon>
        <taxon>Cinchoneae</taxon>
        <taxon>Cinchona</taxon>
    </lineage>
</organism>
<accession>A0ABD2XXL9</accession>
<dbReference type="AlphaFoldDB" id="A0ABD2XXL9"/>
<name>A0ABD2XXL9_9GENT</name>
<evidence type="ECO:0000313" key="1">
    <source>
        <dbReference type="EMBL" id="KAL3500136.1"/>
    </source>
</evidence>